<dbReference type="STRING" id="980561.A1359_04780"/>
<dbReference type="SUPFAM" id="SSF50249">
    <property type="entry name" value="Nucleic acid-binding proteins"/>
    <property type="match status" value="1"/>
</dbReference>
<accession>A0A177NLD0</accession>
<organism evidence="10 11">
    <name type="scientific">Methylomonas lenta</name>
    <dbReference type="NCBI Taxonomy" id="980561"/>
    <lineage>
        <taxon>Bacteria</taxon>
        <taxon>Pseudomonadati</taxon>
        <taxon>Pseudomonadota</taxon>
        <taxon>Gammaproteobacteria</taxon>
        <taxon>Methylococcales</taxon>
        <taxon>Methylococcaceae</taxon>
        <taxon>Methylomonas</taxon>
    </lineage>
</organism>
<dbReference type="PANTHER" id="PTHR33991">
    <property type="entry name" value="DNA REPAIR PROTEIN RECO"/>
    <property type="match status" value="1"/>
</dbReference>
<dbReference type="RefSeq" id="WP_066979141.1">
    <property type="nucleotide sequence ID" value="NZ_LUUI01000077.1"/>
</dbReference>
<dbReference type="NCBIfam" id="TIGR00613">
    <property type="entry name" value="reco"/>
    <property type="match status" value="1"/>
</dbReference>
<dbReference type="OrthoDB" id="9804792at2"/>
<dbReference type="InterPro" id="IPR042242">
    <property type="entry name" value="RecO_C"/>
</dbReference>
<evidence type="ECO:0000256" key="4">
    <source>
        <dbReference type="ARBA" id="ARBA00022763"/>
    </source>
</evidence>
<dbReference type="SUPFAM" id="SSF57863">
    <property type="entry name" value="ArfGap/RecO-like zinc finger"/>
    <property type="match status" value="1"/>
</dbReference>
<evidence type="ECO:0000313" key="10">
    <source>
        <dbReference type="EMBL" id="OAI18671.1"/>
    </source>
</evidence>
<evidence type="ECO:0000256" key="7">
    <source>
        <dbReference type="ARBA" id="ARBA00033409"/>
    </source>
</evidence>
<dbReference type="InterPro" id="IPR003717">
    <property type="entry name" value="RecO"/>
</dbReference>
<sequence length="234" mass="26647">MSESAVHLQPAFILQHRPYRETSLLMEVFTRDFGIVPVLAKGVRKEKSKWAGLLTPFSLLQISYLDKTELKIFTQAELVSHFPLQKLALYCGFYVNELLQAFLHRYDPHSYLFESYQACLVDLMHSQTIEQTLRYFELDLLEETGYGVQLDSQQLNNQTIQPLQRYNFVAGDGIVADSLGIVSGATLMTLNVKASLTGAALNESKLLLRKMLEVHLQGKPLKSRHVLANIIRYL</sequence>
<dbReference type="GO" id="GO:0006302">
    <property type="term" value="P:double-strand break repair"/>
    <property type="evidence" value="ECO:0007669"/>
    <property type="project" value="TreeGrafter"/>
</dbReference>
<protein>
    <recommendedName>
        <fullName evidence="3 8">DNA repair protein RecO</fullName>
    </recommendedName>
    <alternativeName>
        <fullName evidence="7 8">Recombination protein O</fullName>
    </alternativeName>
</protein>
<dbReference type="GO" id="GO:0006310">
    <property type="term" value="P:DNA recombination"/>
    <property type="evidence" value="ECO:0007669"/>
    <property type="project" value="UniProtKB-UniRule"/>
</dbReference>
<evidence type="ECO:0000256" key="2">
    <source>
        <dbReference type="ARBA" id="ARBA00007452"/>
    </source>
</evidence>
<keyword evidence="5 8" id="KW-0233">DNA recombination</keyword>
<evidence type="ECO:0000256" key="1">
    <source>
        <dbReference type="ARBA" id="ARBA00003065"/>
    </source>
</evidence>
<dbReference type="Gene3D" id="2.40.50.140">
    <property type="entry name" value="Nucleic acid-binding proteins"/>
    <property type="match status" value="1"/>
</dbReference>
<comment type="similarity">
    <text evidence="2 8">Belongs to the RecO family.</text>
</comment>
<name>A0A177NLD0_9GAMM</name>
<evidence type="ECO:0000313" key="11">
    <source>
        <dbReference type="Proteomes" id="UP000078476"/>
    </source>
</evidence>
<dbReference type="InterPro" id="IPR037278">
    <property type="entry name" value="ARFGAP/RecO"/>
</dbReference>
<dbReference type="GO" id="GO:0043590">
    <property type="term" value="C:bacterial nucleoid"/>
    <property type="evidence" value="ECO:0007669"/>
    <property type="project" value="TreeGrafter"/>
</dbReference>
<evidence type="ECO:0000256" key="6">
    <source>
        <dbReference type="ARBA" id="ARBA00023204"/>
    </source>
</evidence>
<dbReference type="InterPro" id="IPR012340">
    <property type="entry name" value="NA-bd_OB-fold"/>
</dbReference>
<comment type="caution">
    <text evidence="10">The sequence shown here is derived from an EMBL/GenBank/DDBJ whole genome shotgun (WGS) entry which is preliminary data.</text>
</comment>
<gene>
    <name evidence="8" type="primary">recO</name>
    <name evidence="10" type="ORF">A1359_04780</name>
</gene>
<dbReference type="Proteomes" id="UP000078476">
    <property type="component" value="Unassembled WGS sequence"/>
</dbReference>
<evidence type="ECO:0000256" key="5">
    <source>
        <dbReference type="ARBA" id="ARBA00023172"/>
    </source>
</evidence>
<dbReference type="Pfam" id="PF11967">
    <property type="entry name" value="RecO_N"/>
    <property type="match status" value="1"/>
</dbReference>
<reference evidence="10 11" key="1">
    <citation type="submission" date="2016-03" db="EMBL/GenBank/DDBJ databases">
        <authorList>
            <person name="Ploux O."/>
        </authorList>
    </citation>
    <scope>NUCLEOTIDE SEQUENCE [LARGE SCALE GENOMIC DNA]</scope>
    <source>
        <strain evidence="10 11">R-45370</strain>
    </source>
</reference>
<dbReference type="AlphaFoldDB" id="A0A177NLD0"/>
<dbReference type="Pfam" id="PF02565">
    <property type="entry name" value="RecO_C"/>
    <property type="match status" value="1"/>
</dbReference>
<dbReference type="Gene3D" id="1.20.1440.120">
    <property type="entry name" value="Recombination protein O, C-terminal domain"/>
    <property type="match status" value="1"/>
</dbReference>
<dbReference type="InterPro" id="IPR022572">
    <property type="entry name" value="DNA_rep/recomb_RecO_N"/>
</dbReference>
<keyword evidence="6 8" id="KW-0234">DNA repair</keyword>
<keyword evidence="4 8" id="KW-0227">DNA damage</keyword>
<dbReference type="HAMAP" id="MF_00201">
    <property type="entry name" value="RecO"/>
    <property type="match status" value="1"/>
</dbReference>
<proteinExistence type="inferred from homology"/>
<feature type="domain" description="DNA replication/recombination mediator RecO N-terminal" evidence="9">
    <location>
        <begin position="8"/>
        <end position="82"/>
    </location>
</feature>
<dbReference type="EMBL" id="LUUI01000077">
    <property type="protein sequence ID" value="OAI18671.1"/>
    <property type="molecule type" value="Genomic_DNA"/>
</dbReference>
<evidence type="ECO:0000259" key="9">
    <source>
        <dbReference type="Pfam" id="PF11967"/>
    </source>
</evidence>
<comment type="function">
    <text evidence="1 8">Involved in DNA repair and RecF pathway recombination.</text>
</comment>
<keyword evidence="11" id="KW-1185">Reference proteome</keyword>
<evidence type="ECO:0000256" key="8">
    <source>
        <dbReference type="HAMAP-Rule" id="MF_00201"/>
    </source>
</evidence>
<evidence type="ECO:0000256" key="3">
    <source>
        <dbReference type="ARBA" id="ARBA00021310"/>
    </source>
</evidence>
<dbReference type="PANTHER" id="PTHR33991:SF1">
    <property type="entry name" value="DNA REPAIR PROTEIN RECO"/>
    <property type="match status" value="1"/>
</dbReference>